<reference evidence="1 2" key="1">
    <citation type="submission" date="2013-04" db="EMBL/GenBank/DDBJ databases">
        <title>The genome sequencing project of 58 acetic acid bacteria.</title>
        <authorList>
            <person name="Okamoto-Kainuma A."/>
            <person name="Ishikawa M."/>
            <person name="Umino S."/>
            <person name="Koizumi Y."/>
            <person name="Shiwa Y."/>
            <person name="Yoshikawa H."/>
            <person name="Matsutani M."/>
            <person name="Matsushita K."/>
        </authorList>
    </citation>
    <scope>NUCLEOTIDE SEQUENCE [LARGE SCALE GENOMIC DNA]</scope>
    <source>
        <strain evidence="1 2">NBRC 106555</strain>
    </source>
</reference>
<sequence length="52" mass="5827">MLLTPRGSGSGSGNSRLGRDRIWPPHMFVLAVNDPIRCTDMPCPYRKRKNNG</sequence>
<evidence type="ECO:0008006" key="3">
    <source>
        <dbReference type="Google" id="ProtNLM"/>
    </source>
</evidence>
<name>A0ABQ0QN41_9PROT</name>
<protein>
    <recommendedName>
        <fullName evidence="3">Transposase</fullName>
    </recommendedName>
</protein>
<organism evidence="1 2">
    <name type="scientific">Neokomagataea thailandica NBRC 106555</name>
    <dbReference type="NCBI Taxonomy" id="1223520"/>
    <lineage>
        <taxon>Bacteria</taxon>
        <taxon>Pseudomonadati</taxon>
        <taxon>Pseudomonadota</taxon>
        <taxon>Alphaproteobacteria</taxon>
        <taxon>Acetobacterales</taxon>
        <taxon>Acetobacteraceae</taxon>
        <taxon>Neokomagataea</taxon>
    </lineage>
</organism>
<dbReference type="Proteomes" id="UP001062632">
    <property type="component" value="Unassembled WGS sequence"/>
</dbReference>
<gene>
    <name evidence="1" type="ORF">AA106555_0431</name>
</gene>
<evidence type="ECO:0000313" key="1">
    <source>
        <dbReference type="EMBL" id="GBR51080.1"/>
    </source>
</evidence>
<accession>A0ABQ0QN41</accession>
<proteinExistence type="predicted"/>
<keyword evidence="2" id="KW-1185">Reference proteome</keyword>
<comment type="caution">
    <text evidence="1">The sequence shown here is derived from an EMBL/GenBank/DDBJ whole genome shotgun (WGS) entry which is preliminary data.</text>
</comment>
<evidence type="ECO:0000313" key="2">
    <source>
        <dbReference type="Proteomes" id="UP001062632"/>
    </source>
</evidence>
<dbReference type="EMBL" id="BAQC01000008">
    <property type="protein sequence ID" value="GBR51080.1"/>
    <property type="molecule type" value="Genomic_DNA"/>
</dbReference>